<dbReference type="AlphaFoldDB" id="A0A9D4E626"/>
<dbReference type="PANTHER" id="PTHR16515:SF49">
    <property type="entry name" value="GASTRULA ZINC FINGER PROTEIN XLCGF49.1-LIKE-RELATED"/>
    <property type="match status" value="1"/>
</dbReference>
<reference evidence="9" key="1">
    <citation type="journal article" date="2019" name="bioRxiv">
        <title>The Genome of the Zebra Mussel, Dreissena polymorpha: A Resource for Invasive Species Research.</title>
        <authorList>
            <person name="McCartney M.A."/>
            <person name="Auch B."/>
            <person name="Kono T."/>
            <person name="Mallez S."/>
            <person name="Zhang Y."/>
            <person name="Obille A."/>
            <person name="Becker A."/>
            <person name="Abrahante J.E."/>
            <person name="Garbe J."/>
            <person name="Badalamenti J.P."/>
            <person name="Herman A."/>
            <person name="Mangelson H."/>
            <person name="Liachko I."/>
            <person name="Sullivan S."/>
            <person name="Sone E.D."/>
            <person name="Koren S."/>
            <person name="Silverstein K.A.T."/>
            <person name="Beckman K.B."/>
            <person name="Gohl D.M."/>
        </authorList>
    </citation>
    <scope>NUCLEOTIDE SEQUENCE</scope>
    <source>
        <strain evidence="9">Duluth1</strain>
        <tissue evidence="9">Whole animal</tissue>
    </source>
</reference>
<name>A0A9D4E626_DREPO</name>
<sequence>MGVLRQHLRTHTGVKEFECNVCHAQFTTNGSLTRHAAIHATKPFKCPFCLDAFRTASSCKKHMEIHANGGNRGFVCAVERCCFAEPGLYSYS</sequence>
<dbReference type="PROSITE" id="PS00028">
    <property type="entry name" value="ZINC_FINGER_C2H2_1"/>
    <property type="match status" value="2"/>
</dbReference>
<evidence type="ECO:0000256" key="7">
    <source>
        <dbReference type="PROSITE-ProRule" id="PRU00042"/>
    </source>
</evidence>
<dbReference type="Pfam" id="PF00096">
    <property type="entry name" value="zf-C2H2"/>
    <property type="match status" value="1"/>
</dbReference>
<evidence type="ECO:0000256" key="3">
    <source>
        <dbReference type="ARBA" id="ARBA00022737"/>
    </source>
</evidence>
<evidence type="ECO:0000256" key="6">
    <source>
        <dbReference type="ARBA" id="ARBA00023242"/>
    </source>
</evidence>
<dbReference type="GO" id="GO:0008270">
    <property type="term" value="F:zinc ion binding"/>
    <property type="evidence" value="ECO:0007669"/>
    <property type="project" value="UniProtKB-KW"/>
</dbReference>
<accession>A0A9D4E626</accession>
<dbReference type="Proteomes" id="UP000828390">
    <property type="component" value="Unassembled WGS sequence"/>
</dbReference>
<dbReference type="GO" id="GO:0010468">
    <property type="term" value="P:regulation of gene expression"/>
    <property type="evidence" value="ECO:0007669"/>
    <property type="project" value="TreeGrafter"/>
</dbReference>
<keyword evidence="10" id="KW-1185">Reference proteome</keyword>
<keyword evidence="4 7" id="KW-0863">Zinc-finger</keyword>
<reference evidence="9" key="2">
    <citation type="submission" date="2020-11" db="EMBL/GenBank/DDBJ databases">
        <authorList>
            <person name="McCartney M.A."/>
            <person name="Auch B."/>
            <person name="Kono T."/>
            <person name="Mallez S."/>
            <person name="Becker A."/>
            <person name="Gohl D.M."/>
            <person name="Silverstein K.A.T."/>
            <person name="Koren S."/>
            <person name="Bechman K.B."/>
            <person name="Herman A."/>
            <person name="Abrahante J.E."/>
            <person name="Garbe J."/>
        </authorList>
    </citation>
    <scope>NUCLEOTIDE SEQUENCE</scope>
    <source>
        <strain evidence="9">Duluth1</strain>
        <tissue evidence="9">Whole animal</tissue>
    </source>
</reference>
<evidence type="ECO:0000256" key="5">
    <source>
        <dbReference type="ARBA" id="ARBA00022833"/>
    </source>
</evidence>
<keyword evidence="5" id="KW-0862">Zinc</keyword>
<evidence type="ECO:0000256" key="2">
    <source>
        <dbReference type="ARBA" id="ARBA00022723"/>
    </source>
</evidence>
<comment type="caution">
    <text evidence="9">The sequence shown here is derived from an EMBL/GenBank/DDBJ whole genome shotgun (WGS) entry which is preliminary data.</text>
</comment>
<dbReference type="SMART" id="SM00355">
    <property type="entry name" value="ZnF_C2H2"/>
    <property type="match status" value="2"/>
</dbReference>
<dbReference type="FunFam" id="3.30.160.60:FF:000264">
    <property type="entry name" value="Zinc finger protein 236"/>
    <property type="match status" value="1"/>
</dbReference>
<protein>
    <recommendedName>
        <fullName evidence="8">C2H2-type domain-containing protein</fullName>
    </recommendedName>
</protein>
<dbReference type="InterPro" id="IPR013087">
    <property type="entry name" value="Znf_C2H2_type"/>
</dbReference>
<feature type="domain" description="C2H2-type" evidence="8">
    <location>
        <begin position="44"/>
        <end position="71"/>
    </location>
</feature>
<dbReference type="GO" id="GO:0005634">
    <property type="term" value="C:nucleus"/>
    <property type="evidence" value="ECO:0007669"/>
    <property type="project" value="UniProtKB-SubCell"/>
</dbReference>
<keyword evidence="3" id="KW-0677">Repeat</keyword>
<dbReference type="InterPro" id="IPR050331">
    <property type="entry name" value="Zinc_finger"/>
</dbReference>
<evidence type="ECO:0000313" key="9">
    <source>
        <dbReference type="EMBL" id="KAH3774552.1"/>
    </source>
</evidence>
<dbReference type="SUPFAM" id="SSF57667">
    <property type="entry name" value="beta-beta-alpha zinc fingers"/>
    <property type="match status" value="2"/>
</dbReference>
<organism evidence="9 10">
    <name type="scientific">Dreissena polymorpha</name>
    <name type="common">Zebra mussel</name>
    <name type="synonym">Mytilus polymorpha</name>
    <dbReference type="NCBI Taxonomy" id="45954"/>
    <lineage>
        <taxon>Eukaryota</taxon>
        <taxon>Metazoa</taxon>
        <taxon>Spiralia</taxon>
        <taxon>Lophotrochozoa</taxon>
        <taxon>Mollusca</taxon>
        <taxon>Bivalvia</taxon>
        <taxon>Autobranchia</taxon>
        <taxon>Heteroconchia</taxon>
        <taxon>Euheterodonta</taxon>
        <taxon>Imparidentia</taxon>
        <taxon>Neoheterodontei</taxon>
        <taxon>Myida</taxon>
        <taxon>Dreissenoidea</taxon>
        <taxon>Dreissenidae</taxon>
        <taxon>Dreissena</taxon>
    </lineage>
</organism>
<proteinExistence type="predicted"/>
<evidence type="ECO:0000256" key="1">
    <source>
        <dbReference type="ARBA" id="ARBA00004123"/>
    </source>
</evidence>
<keyword evidence="2" id="KW-0479">Metal-binding</keyword>
<gene>
    <name evidence="9" type="ORF">DPMN_175934</name>
</gene>
<dbReference type="PROSITE" id="PS50157">
    <property type="entry name" value="ZINC_FINGER_C2H2_2"/>
    <property type="match status" value="2"/>
</dbReference>
<dbReference type="EMBL" id="JAIWYP010000009">
    <property type="protein sequence ID" value="KAH3774552.1"/>
    <property type="molecule type" value="Genomic_DNA"/>
</dbReference>
<dbReference type="Gene3D" id="3.30.160.60">
    <property type="entry name" value="Classic Zinc Finger"/>
    <property type="match status" value="2"/>
</dbReference>
<keyword evidence="6" id="KW-0539">Nucleus</keyword>
<dbReference type="PANTHER" id="PTHR16515">
    <property type="entry name" value="PR DOMAIN ZINC FINGER PROTEIN"/>
    <property type="match status" value="1"/>
</dbReference>
<comment type="subcellular location">
    <subcellularLocation>
        <location evidence="1">Nucleus</location>
    </subcellularLocation>
</comment>
<dbReference type="InterPro" id="IPR036236">
    <property type="entry name" value="Znf_C2H2_sf"/>
</dbReference>
<evidence type="ECO:0000259" key="8">
    <source>
        <dbReference type="PROSITE" id="PS50157"/>
    </source>
</evidence>
<feature type="domain" description="C2H2-type" evidence="8">
    <location>
        <begin position="17"/>
        <end position="44"/>
    </location>
</feature>
<evidence type="ECO:0000256" key="4">
    <source>
        <dbReference type="ARBA" id="ARBA00022771"/>
    </source>
</evidence>
<evidence type="ECO:0000313" key="10">
    <source>
        <dbReference type="Proteomes" id="UP000828390"/>
    </source>
</evidence>